<evidence type="ECO:0000256" key="1">
    <source>
        <dbReference type="SAM" id="Coils"/>
    </source>
</evidence>
<feature type="compositionally biased region" description="Polar residues" evidence="2">
    <location>
        <begin position="236"/>
        <end position="250"/>
    </location>
</feature>
<feature type="compositionally biased region" description="Basic and acidic residues" evidence="2">
    <location>
        <begin position="347"/>
        <end position="358"/>
    </location>
</feature>
<evidence type="ECO:0000256" key="2">
    <source>
        <dbReference type="SAM" id="MobiDB-lite"/>
    </source>
</evidence>
<organism evidence="3 4">
    <name type="scientific">Aureobasidium vineae</name>
    <dbReference type="NCBI Taxonomy" id="2773715"/>
    <lineage>
        <taxon>Eukaryota</taxon>
        <taxon>Fungi</taxon>
        <taxon>Dikarya</taxon>
        <taxon>Ascomycota</taxon>
        <taxon>Pezizomycotina</taxon>
        <taxon>Dothideomycetes</taxon>
        <taxon>Dothideomycetidae</taxon>
        <taxon>Dothideales</taxon>
        <taxon>Saccotheciaceae</taxon>
        <taxon>Aureobasidium</taxon>
    </lineage>
</organism>
<keyword evidence="1" id="KW-0175">Coiled coil</keyword>
<dbReference type="EMBL" id="CAIJEN010000002">
    <property type="protein sequence ID" value="CAD0083207.1"/>
    <property type="molecule type" value="Genomic_DNA"/>
</dbReference>
<gene>
    <name evidence="3" type="ORF">AWRI4619_LOCUS1774</name>
</gene>
<evidence type="ECO:0000313" key="4">
    <source>
        <dbReference type="Proteomes" id="UP000716446"/>
    </source>
</evidence>
<feature type="coiled-coil region" evidence="1">
    <location>
        <begin position="54"/>
        <end position="105"/>
    </location>
</feature>
<feature type="region of interest" description="Disordered" evidence="2">
    <location>
        <begin position="329"/>
        <end position="358"/>
    </location>
</feature>
<proteinExistence type="predicted"/>
<dbReference type="AlphaFoldDB" id="A0A9N8J900"/>
<feature type="region of interest" description="Disordered" evidence="2">
    <location>
        <begin position="370"/>
        <end position="393"/>
    </location>
</feature>
<comment type="caution">
    <text evidence="3">The sequence shown here is derived from an EMBL/GenBank/DDBJ whole genome shotgun (WGS) entry which is preliminary data.</text>
</comment>
<feature type="region of interest" description="Disordered" evidence="2">
    <location>
        <begin position="197"/>
        <end position="251"/>
    </location>
</feature>
<protein>
    <submittedName>
        <fullName evidence="3">Uncharacterized protein</fullName>
    </submittedName>
</protein>
<keyword evidence="4" id="KW-1185">Reference proteome</keyword>
<sequence length="393" mass="45806">MANSYPFVDTLSEVRQNKRFVEALEYANSRSEQTLARNSGTPRCVHFGYPTEMYEALESELHKNKLLKKTLKDKDELINKRLTETRELEQRFAKEQRQHRILRRRHEQERMYNRCLTEKVTKAHLKVLSMQDQAIEEVKELKVAVAEELYKHTATIKDLEGQIRHYKATLTEVHRIHKASLTEMDRQHKAVLTEVASRLRESKHKSSNQAPERHMEASSSQPPNSRGEPSKCSYRGISTSQNTPAGSGLNTAKPIRSILKRPMSDDPAIITIIKRKCTREVYLLESDCYPKPSSPRFRECVEKQLNLEQLALARFSKYNTWCAELPDEIDRPEQDVPEQDLSSLDSESEKRRQKKEAELSAFVRDHVRRTMTMKRKQGGSKVFMGLQRKEWEP</sequence>
<reference evidence="3" key="1">
    <citation type="submission" date="2020-06" db="EMBL/GenBank/DDBJ databases">
        <authorList>
            <person name="Onetto C."/>
        </authorList>
    </citation>
    <scope>NUCLEOTIDE SEQUENCE</scope>
</reference>
<name>A0A9N8J900_9PEZI</name>
<evidence type="ECO:0000313" key="3">
    <source>
        <dbReference type="EMBL" id="CAD0083207.1"/>
    </source>
</evidence>
<dbReference type="Proteomes" id="UP000716446">
    <property type="component" value="Unassembled WGS sequence"/>
</dbReference>
<accession>A0A9N8J900</accession>